<gene>
    <name evidence="2" type="ORF">BpHYR1_021108</name>
</gene>
<dbReference type="AlphaFoldDB" id="A0A3M7SE06"/>
<evidence type="ECO:0000313" key="2">
    <source>
        <dbReference type="EMBL" id="RNA33885.1"/>
    </source>
</evidence>
<sequence>MFGNDADFDLYLQNVSKNADPVETSIDLYHEINKFLQNIGGSQRYGEISYVIIPRNKNPNRSRGTKRKRVDYSPREVEPRPKSSKTVEANVEESCDSFESVVLIKEKSSEETQTSTNEQTIVKHTQAVEDLKQELFETKKGNAN</sequence>
<comment type="caution">
    <text evidence="2">The sequence shown here is derived from an EMBL/GenBank/DDBJ whole genome shotgun (WGS) entry which is preliminary data.</text>
</comment>
<proteinExistence type="predicted"/>
<protein>
    <submittedName>
        <fullName evidence="2">Uncharacterized protein</fullName>
    </submittedName>
</protein>
<evidence type="ECO:0000256" key="1">
    <source>
        <dbReference type="SAM" id="MobiDB-lite"/>
    </source>
</evidence>
<keyword evidence="3" id="KW-1185">Reference proteome</keyword>
<feature type="compositionally biased region" description="Basic and acidic residues" evidence="1">
    <location>
        <begin position="70"/>
        <end position="81"/>
    </location>
</feature>
<dbReference type="Proteomes" id="UP000276133">
    <property type="component" value="Unassembled WGS sequence"/>
</dbReference>
<feature type="compositionally biased region" description="Basic residues" evidence="1">
    <location>
        <begin position="58"/>
        <end position="69"/>
    </location>
</feature>
<dbReference type="EMBL" id="REGN01001561">
    <property type="protein sequence ID" value="RNA33885.1"/>
    <property type="molecule type" value="Genomic_DNA"/>
</dbReference>
<accession>A0A3M7SE06</accession>
<organism evidence="2 3">
    <name type="scientific">Brachionus plicatilis</name>
    <name type="common">Marine rotifer</name>
    <name type="synonym">Brachionus muelleri</name>
    <dbReference type="NCBI Taxonomy" id="10195"/>
    <lineage>
        <taxon>Eukaryota</taxon>
        <taxon>Metazoa</taxon>
        <taxon>Spiralia</taxon>
        <taxon>Gnathifera</taxon>
        <taxon>Rotifera</taxon>
        <taxon>Eurotatoria</taxon>
        <taxon>Monogononta</taxon>
        <taxon>Pseudotrocha</taxon>
        <taxon>Ploima</taxon>
        <taxon>Brachionidae</taxon>
        <taxon>Brachionus</taxon>
    </lineage>
</organism>
<feature type="region of interest" description="Disordered" evidence="1">
    <location>
        <begin position="55"/>
        <end position="91"/>
    </location>
</feature>
<reference evidence="2 3" key="1">
    <citation type="journal article" date="2018" name="Sci. Rep.">
        <title>Genomic signatures of local adaptation to the degree of environmental predictability in rotifers.</title>
        <authorList>
            <person name="Franch-Gras L."/>
            <person name="Hahn C."/>
            <person name="Garcia-Roger E.M."/>
            <person name="Carmona M.J."/>
            <person name="Serra M."/>
            <person name="Gomez A."/>
        </authorList>
    </citation>
    <scope>NUCLEOTIDE SEQUENCE [LARGE SCALE GENOMIC DNA]</scope>
    <source>
        <strain evidence="2">HYR1</strain>
    </source>
</reference>
<name>A0A3M7SE06_BRAPC</name>
<evidence type="ECO:0000313" key="3">
    <source>
        <dbReference type="Proteomes" id="UP000276133"/>
    </source>
</evidence>